<evidence type="ECO:0000313" key="2">
    <source>
        <dbReference type="EMBL" id="KDN70065.1"/>
    </source>
</evidence>
<keyword evidence="3" id="KW-1185">Reference proteome</keyword>
<feature type="region of interest" description="Disordered" evidence="1">
    <location>
        <begin position="383"/>
        <end position="402"/>
    </location>
</feature>
<protein>
    <submittedName>
        <fullName evidence="2">Uncharacterized protein</fullName>
    </submittedName>
</protein>
<comment type="caution">
    <text evidence="2">The sequence shown here is derived from an EMBL/GenBank/DDBJ whole genome shotgun (WGS) entry which is preliminary data.</text>
</comment>
<evidence type="ECO:0000256" key="1">
    <source>
        <dbReference type="SAM" id="MobiDB-lite"/>
    </source>
</evidence>
<evidence type="ECO:0000313" key="3">
    <source>
        <dbReference type="Proteomes" id="UP000027238"/>
    </source>
</evidence>
<dbReference type="EMBL" id="JMSE01000404">
    <property type="protein sequence ID" value="KDN70065.1"/>
    <property type="molecule type" value="Genomic_DNA"/>
</dbReference>
<gene>
    <name evidence="2" type="ORF">CSUB01_10637</name>
</gene>
<organism evidence="2 3">
    <name type="scientific">Colletotrichum sublineola</name>
    <name type="common">Sorghum anthracnose fungus</name>
    <dbReference type="NCBI Taxonomy" id="1173701"/>
    <lineage>
        <taxon>Eukaryota</taxon>
        <taxon>Fungi</taxon>
        <taxon>Dikarya</taxon>
        <taxon>Ascomycota</taxon>
        <taxon>Pezizomycotina</taxon>
        <taxon>Sordariomycetes</taxon>
        <taxon>Hypocreomycetidae</taxon>
        <taxon>Glomerellales</taxon>
        <taxon>Glomerellaceae</taxon>
        <taxon>Colletotrichum</taxon>
        <taxon>Colletotrichum graminicola species complex</taxon>
    </lineage>
</organism>
<feature type="region of interest" description="Disordered" evidence="1">
    <location>
        <begin position="148"/>
        <end position="189"/>
    </location>
</feature>
<feature type="compositionally biased region" description="Polar residues" evidence="1">
    <location>
        <begin position="26"/>
        <end position="39"/>
    </location>
</feature>
<dbReference type="eggNOG" id="ENOG502SBZM">
    <property type="taxonomic scope" value="Eukaryota"/>
</dbReference>
<feature type="region of interest" description="Disordered" evidence="1">
    <location>
        <begin position="229"/>
        <end position="285"/>
    </location>
</feature>
<feature type="compositionally biased region" description="Low complexity" evidence="1">
    <location>
        <begin position="247"/>
        <end position="257"/>
    </location>
</feature>
<proteinExistence type="predicted"/>
<dbReference type="OMA" id="FPMHEDP"/>
<dbReference type="HOGENOM" id="CLU_041827_0_0_1"/>
<dbReference type="Proteomes" id="UP000027238">
    <property type="component" value="Unassembled WGS sequence"/>
</dbReference>
<name>A0A066XVS9_COLSU</name>
<dbReference type="AlphaFoldDB" id="A0A066XVS9"/>
<feature type="compositionally biased region" description="Polar residues" evidence="1">
    <location>
        <begin position="153"/>
        <end position="189"/>
    </location>
</feature>
<accession>A0A066XVS9</accession>
<reference evidence="3" key="1">
    <citation type="journal article" date="2014" name="Genome Announc.">
        <title>Draft genome sequence of Colletotrichum sublineola, a destructive pathogen of cultivated sorghum.</title>
        <authorList>
            <person name="Baroncelli R."/>
            <person name="Sanz-Martin J.M."/>
            <person name="Rech G.E."/>
            <person name="Sukno S.A."/>
            <person name="Thon M.R."/>
        </authorList>
    </citation>
    <scope>NUCLEOTIDE SEQUENCE [LARGE SCALE GENOMIC DNA]</scope>
    <source>
        <strain evidence="3">TX430BB</strain>
    </source>
</reference>
<feature type="region of interest" description="Disordered" evidence="1">
    <location>
        <begin position="1"/>
        <end position="64"/>
    </location>
</feature>
<feature type="compositionally biased region" description="Basic and acidic residues" evidence="1">
    <location>
        <begin position="258"/>
        <end position="282"/>
    </location>
</feature>
<sequence length="402" mass="43002">MTGLGRSFKPPAYLRARRPVMPGRALSNSSDISVTSTGSRSDDHYDLLMSGLNTPTHEKPGMDGPKMPAHSELSFTKGETSAPCQLDLSTLQSARYNRSRPVAIDLPPAAIRKINSAPACTPTPPEPLSARGDVPGGYFPFHEDSKNRVNRSYPFQPQNEVGHSRHQSLSLAVDSSSRADQRGTSLSAAMTPTVRLSPLSAIGPSDFSNVNTPVASYLPSGVHDSPLPMGKYYPSNYEQQNGHGARTGSSGPPSRSSTRSEGHIPTREAFRTSSRQDSDARRKLQQYQRDMIAQARLAASEVLGSSPNQGNAAPSSTITLNGIPLTNVHHIGTTGVHKPVSPRLLPLGSPGPVTPMDLEGGQSGYIDWGCNDEIARVLRAEEKQMRREGPTPPAVGTGPQAF</sequence>
<dbReference type="OrthoDB" id="5403157at2759"/>